<dbReference type="GO" id="GO:0008835">
    <property type="term" value="F:diaminohydroxyphosphoribosylaminopyrimidine deaminase activity"/>
    <property type="evidence" value="ECO:0007669"/>
    <property type="project" value="UniProtKB-EC"/>
</dbReference>
<protein>
    <submittedName>
        <fullName evidence="2">Diaminohydroxyphosphoribosylaminopyrimidine deaminase</fullName>
        <ecNumber evidence="2">1.1.1.193</ecNumber>
        <ecNumber evidence="2">3.5.4.26</ecNumber>
    </submittedName>
</protein>
<dbReference type="EC" id="3.5.4.26" evidence="2"/>
<dbReference type="InterPro" id="IPR016193">
    <property type="entry name" value="Cytidine_deaminase-like"/>
</dbReference>
<dbReference type="PANTHER" id="PTHR11079">
    <property type="entry name" value="CYTOSINE DEAMINASE FAMILY MEMBER"/>
    <property type="match status" value="1"/>
</dbReference>
<gene>
    <name evidence="2" type="ORF">EM6_0202</name>
</gene>
<name>A0A3G9G3J9_9CAUL</name>
<organism evidence="2 3">
    <name type="scientific">Asticcacaulis excentricus</name>
    <dbReference type="NCBI Taxonomy" id="78587"/>
    <lineage>
        <taxon>Bacteria</taxon>
        <taxon>Pseudomonadati</taxon>
        <taxon>Pseudomonadota</taxon>
        <taxon>Alphaproteobacteria</taxon>
        <taxon>Caulobacterales</taxon>
        <taxon>Caulobacteraceae</taxon>
        <taxon>Asticcacaulis</taxon>
    </lineage>
</organism>
<reference evidence="3" key="1">
    <citation type="journal article" date="2017" name="Biotechnol. Biofuels">
        <title>Evaluation of environmental bacterial communities as a factor affecting the growth of duckweed Lemna minor.</title>
        <authorList>
            <person name="Ishizawa H."/>
            <person name="Kuroda M."/>
            <person name="Morikawa M."/>
            <person name="Ike M."/>
        </authorList>
    </citation>
    <scope>NUCLEOTIDE SEQUENCE [LARGE SCALE GENOMIC DNA]</scope>
    <source>
        <strain evidence="3">M6</strain>
    </source>
</reference>
<dbReference type="SUPFAM" id="SSF53927">
    <property type="entry name" value="Cytidine deaminase-like"/>
    <property type="match status" value="1"/>
</dbReference>
<keyword evidence="2" id="KW-0560">Oxidoreductase</keyword>
<dbReference type="GO" id="GO:0008703">
    <property type="term" value="F:5-amino-6-(5-phosphoribosylamino)uracil reductase activity"/>
    <property type="evidence" value="ECO:0007669"/>
    <property type="project" value="UniProtKB-EC"/>
</dbReference>
<accession>A0A3G9G3J9</accession>
<proteinExistence type="predicted"/>
<dbReference type="PROSITE" id="PS51747">
    <property type="entry name" value="CYT_DCMP_DEAMINASES_2"/>
    <property type="match status" value="1"/>
</dbReference>
<keyword evidence="2" id="KW-0378">Hydrolase</keyword>
<dbReference type="EMBL" id="AP018827">
    <property type="protein sequence ID" value="BBF79633.1"/>
    <property type="molecule type" value="Genomic_DNA"/>
</dbReference>
<evidence type="ECO:0000259" key="1">
    <source>
        <dbReference type="PROSITE" id="PS51747"/>
    </source>
</evidence>
<evidence type="ECO:0000313" key="2">
    <source>
        <dbReference type="EMBL" id="BBF79633.1"/>
    </source>
</evidence>
<dbReference type="EC" id="1.1.1.193" evidence="2"/>
<evidence type="ECO:0000313" key="3">
    <source>
        <dbReference type="Proteomes" id="UP000278756"/>
    </source>
</evidence>
<reference evidence="3" key="2">
    <citation type="journal article" date="2017" name="Plant Physiol. Biochem.">
        <title>Differential oxidative and antioxidative response of duckweed Lemna minor toward plant growth promoting/inhibiting bacteria.</title>
        <authorList>
            <person name="Ishizawa H."/>
            <person name="Kuroda M."/>
            <person name="Morikawa M."/>
            <person name="Ike M."/>
        </authorList>
    </citation>
    <scope>NUCLEOTIDE SEQUENCE [LARGE SCALE GENOMIC DNA]</scope>
    <source>
        <strain evidence="3">M6</strain>
    </source>
</reference>
<dbReference type="Proteomes" id="UP000278756">
    <property type="component" value="Chromosome 1"/>
</dbReference>
<dbReference type="InterPro" id="IPR002125">
    <property type="entry name" value="CMP_dCMP_dom"/>
</dbReference>
<sequence length="151" mass="15529">MAEAMSDSRHMARAIALATAQLGRTVPNPPVGCVIVRDGVVIAEAATGDGGRPHAEEAALAQLDNRADGATAYVTLEPCGARSHGGLSCSQRLVEAGVIRVVFACHDPSPYASHLGIARMTEAGLTVETGLMADEAASLIADFVNNLPVKP</sequence>
<dbReference type="Gene3D" id="3.40.140.10">
    <property type="entry name" value="Cytidine Deaminase, domain 2"/>
    <property type="match status" value="1"/>
</dbReference>
<dbReference type="Pfam" id="PF00383">
    <property type="entry name" value="dCMP_cyt_deam_1"/>
    <property type="match status" value="1"/>
</dbReference>
<feature type="domain" description="CMP/dCMP-type deaminase" evidence="1">
    <location>
        <begin position="5"/>
        <end position="128"/>
    </location>
</feature>
<dbReference type="AlphaFoldDB" id="A0A3G9G3J9"/>
<dbReference type="PANTHER" id="PTHR11079:SF162">
    <property type="entry name" value="RIBOFLAVIN BIOSYNTHESIS PROTEIN PYRD, CHLOROPLASTIC"/>
    <property type="match status" value="1"/>
</dbReference>